<evidence type="ECO:0000256" key="3">
    <source>
        <dbReference type="ARBA" id="ARBA00022729"/>
    </source>
</evidence>
<dbReference type="Gene3D" id="2.60.120.1190">
    <property type="match status" value="1"/>
</dbReference>
<evidence type="ECO:0000256" key="6">
    <source>
        <dbReference type="ARBA" id="ARBA00023157"/>
    </source>
</evidence>
<dbReference type="GO" id="GO:0016020">
    <property type="term" value="C:membrane"/>
    <property type="evidence" value="ECO:0007669"/>
    <property type="project" value="UniProtKB-SubCell"/>
</dbReference>
<evidence type="ECO:0000259" key="8">
    <source>
        <dbReference type="Pfam" id="PF21114"/>
    </source>
</evidence>
<keyword evidence="4" id="KW-1133">Transmembrane helix</keyword>
<evidence type="ECO:0000256" key="2">
    <source>
        <dbReference type="ARBA" id="ARBA00022692"/>
    </source>
</evidence>
<reference evidence="9" key="1">
    <citation type="submission" date="2022-01" db="EMBL/GenBank/DDBJ databases">
        <authorList>
            <person name="King R."/>
        </authorList>
    </citation>
    <scope>NUCLEOTIDE SEQUENCE</scope>
</reference>
<dbReference type="EMBL" id="OV725077">
    <property type="protein sequence ID" value="CAH1390361.1"/>
    <property type="molecule type" value="Genomic_DNA"/>
</dbReference>
<sequence>MQFVNIIFSISFSAIKAKVQFSLGGAVFSRRAVSYTYMPDTVLENARNVTIHLHHHIAKYIKIQLHFASRWIMISEVIFESGN</sequence>
<keyword evidence="6" id="KW-1015">Disulfide bond</keyword>
<proteinExistence type="predicted"/>
<keyword evidence="5" id="KW-0472">Membrane</keyword>
<dbReference type="Proteomes" id="UP001152798">
    <property type="component" value="Chromosome 1"/>
</dbReference>
<evidence type="ECO:0000313" key="10">
    <source>
        <dbReference type="Proteomes" id="UP001152798"/>
    </source>
</evidence>
<dbReference type="Pfam" id="PF21114">
    <property type="entry name" value="DDR1-2_DS-like"/>
    <property type="match status" value="1"/>
</dbReference>
<gene>
    <name evidence="9" type="ORF">NEZAVI_LOCUS1578</name>
</gene>
<evidence type="ECO:0000256" key="7">
    <source>
        <dbReference type="ARBA" id="ARBA00023180"/>
    </source>
</evidence>
<comment type="subcellular location">
    <subcellularLocation>
        <location evidence="1">Membrane</location>
        <topology evidence="1">Single-pass type I membrane protein</topology>
    </subcellularLocation>
</comment>
<keyword evidence="10" id="KW-1185">Reference proteome</keyword>
<dbReference type="AlphaFoldDB" id="A0A9P0H0J5"/>
<evidence type="ECO:0000313" key="9">
    <source>
        <dbReference type="EMBL" id="CAH1390361.1"/>
    </source>
</evidence>
<accession>A0A9P0H0J5</accession>
<feature type="domain" description="Discoidin" evidence="8">
    <location>
        <begin position="16"/>
        <end position="81"/>
    </location>
</feature>
<evidence type="ECO:0000256" key="1">
    <source>
        <dbReference type="ARBA" id="ARBA00004479"/>
    </source>
</evidence>
<dbReference type="InterPro" id="IPR048525">
    <property type="entry name" value="DDR1-2_DS-like"/>
</dbReference>
<keyword evidence="7" id="KW-0325">Glycoprotein</keyword>
<organism evidence="9 10">
    <name type="scientific">Nezara viridula</name>
    <name type="common">Southern green stink bug</name>
    <name type="synonym">Cimex viridulus</name>
    <dbReference type="NCBI Taxonomy" id="85310"/>
    <lineage>
        <taxon>Eukaryota</taxon>
        <taxon>Metazoa</taxon>
        <taxon>Ecdysozoa</taxon>
        <taxon>Arthropoda</taxon>
        <taxon>Hexapoda</taxon>
        <taxon>Insecta</taxon>
        <taxon>Pterygota</taxon>
        <taxon>Neoptera</taxon>
        <taxon>Paraneoptera</taxon>
        <taxon>Hemiptera</taxon>
        <taxon>Heteroptera</taxon>
        <taxon>Panheteroptera</taxon>
        <taxon>Pentatomomorpha</taxon>
        <taxon>Pentatomoidea</taxon>
        <taxon>Pentatomidae</taxon>
        <taxon>Pentatominae</taxon>
        <taxon>Nezara</taxon>
    </lineage>
</organism>
<evidence type="ECO:0000256" key="5">
    <source>
        <dbReference type="ARBA" id="ARBA00023136"/>
    </source>
</evidence>
<dbReference type="OrthoDB" id="6625728at2759"/>
<keyword evidence="3" id="KW-0732">Signal</keyword>
<keyword evidence="2" id="KW-0812">Transmembrane</keyword>
<name>A0A9P0H0J5_NEZVI</name>
<evidence type="ECO:0000256" key="4">
    <source>
        <dbReference type="ARBA" id="ARBA00022989"/>
    </source>
</evidence>
<protein>
    <recommendedName>
        <fullName evidence="8">Discoidin domain-containing protein</fullName>
    </recommendedName>
</protein>